<evidence type="ECO:0000313" key="1">
    <source>
        <dbReference type="EMBL" id="OMH86003.1"/>
    </source>
</evidence>
<gene>
    <name evidence="1" type="ORF">AX774_g467</name>
</gene>
<dbReference type="AlphaFoldDB" id="A0A1R1PYH7"/>
<accession>A0A1R1PYH7</accession>
<sequence length="105" mass="11681">MCVFNSGEVTIRAQHLYSISGRDVHPLPKSGCTYLFYEVETVAPSALKGPIEHLVEYSVCETKNGCLLEAKTISLDFGKTRSMPIKNNCKFSLFMPHFSLDSSFA</sequence>
<reference evidence="2" key="1">
    <citation type="submission" date="2017-01" db="EMBL/GenBank/DDBJ databases">
        <authorList>
            <person name="Wang Y."/>
            <person name="White M."/>
            <person name="Kvist S."/>
            <person name="Moncalvo J.-M."/>
        </authorList>
    </citation>
    <scope>NUCLEOTIDE SEQUENCE [LARGE SCALE GENOMIC DNA]</scope>
    <source>
        <strain evidence="2">COL-18-3</strain>
    </source>
</reference>
<evidence type="ECO:0000313" key="2">
    <source>
        <dbReference type="Proteomes" id="UP000188320"/>
    </source>
</evidence>
<dbReference type="Proteomes" id="UP000188320">
    <property type="component" value="Unassembled WGS sequence"/>
</dbReference>
<protein>
    <submittedName>
        <fullName evidence="1">Uncharacterized protein</fullName>
    </submittedName>
</protein>
<organism evidence="1 2">
    <name type="scientific">Zancudomyces culisetae</name>
    <name type="common">Gut fungus</name>
    <name type="synonym">Smittium culisetae</name>
    <dbReference type="NCBI Taxonomy" id="1213189"/>
    <lineage>
        <taxon>Eukaryota</taxon>
        <taxon>Fungi</taxon>
        <taxon>Fungi incertae sedis</taxon>
        <taxon>Zoopagomycota</taxon>
        <taxon>Kickxellomycotina</taxon>
        <taxon>Harpellomycetes</taxon>
        <taxon>Harpellales</taxon>
        <taxon>Legeriomycetaceae</taxon>
        <taxon>Zancudomyces</taxon>
    </lineage>
</organism>
<keyword evidence="2" id="KW-1185">Reference proteome</keyword>
<dbReference type="EMBL" id="LSSK01000025">
    <property type="protein sequence ID" value="OMH86003.1"/>
    <property type="molecule type" value="Genomic_DNA"/>
</dbReference>
<comment type="caution">
    <text evidence="1">The sequence shown here is derived from an EMBL/GenBank/DDBJ whole genome shotgun (WGS) entry which is preliminary data.</text>
</comment>
<proteinExistence type="predicted"/>
<name>A0A1R1PYH7_ZANCU</name>